<feature type="compositionally biased region" description="Basic and acidic residues" evidence="2">
    <location>
        <begin position="109"/>
        <end position="119"/>
    </location>
</feature>
<dbReference type="Proteomes" id="UP001595901">
    <property type="component" value="Unassembled WGS sequence"/>
</dbReference>
<evidence type="ECO:0000256" key="1">
    <source>
        <dbReference type="SAM" id="Coils"/>
    </source>
</evidence>
<organism evidence="3 4">
    <name type="scientific">Streptococcus dentapri</name>
    <dbReference type="NCBI Taxonomy" id="573564"/>
    <lineage>
        <taxon>Bacteria</taxon>
        <taxon>Bacillati</taxon>
        <taxon>Bacillota</taxon>
        <taxon>Bacilli</taxon>
        <taxon>Lactobacillales</taxon>
        <taxon>Streptococcaceae</taxon>
        <taxon>Streptococcus</taxon>
    </lineage>
</organism>
<dbReference type="RefSeq" id="WP_380432678.1">
    <property type="nucleotide sequence ID" value="NZ_JBHSAC010000081.1"/>
</dbReference>
<feature type="region of interest" description="Disordered" evidence="2">
    <location>
        <begin position="91"/>
        <end position="119"/>
    </location>
</feature>
<evidence type="ECO:0000313" key="4">
    <source>
        <dbReference type="Proteomes" id="UP001595901"/>
    </source>
</evidence>
<feature type="coiled-coil region" evidence="1">
    <location>
        <begin position="12"/>
        <end position="46"/>
    </location>
</feature>
<protein>
    <submittedName>
        <fullName evidence="3">Uncharacterized protein</fullName>
    </submittedName>
</protein>
<evidence type="ECO:0000313" key="3">
    <source>
        <dbReference type="EMBL" id="MFC3932926.1"/>
    </source>
</evidence>
<keyword evidence="1" id="KW-0175">Coiled coil</keyword>
<name>A0ABV8D3C7_9STRE</name>
<gene>
    <name evidence="3" type="ORF">ACFOSE_09215</name>
</gene>
<evidence type="ECO:0000256" key="2">
    <source>
        <dbReference type="SAM" id="MobiDB-lite"/>
    </source>
</evidence>
<accession>A0ABV8D3C7</accession>
<comment type="caution">
    <text evidence="3">The sequence shown here is derived from an EMBL/GenBank/DDBJ whole genome shotgun (WGS) entry which is preliminary data.</text>
</comment>
<proteinExistence type="predicted"/>
<sequence>MVTINQKMRELDDQYESDLRAIQSKRDSLEEDYQRFMQVTDDLKEQVYQATLKREIELSPEAKGQVYQMDITADDFKSQFQKAIAELDEEQSQLKKDYDKQVDNIYEEASEKDANHDNT</sequence>
<dbReference type="EMBL" id="JBHSAC010000081">
    <property type="protein sequence ID" value="MFC3932926.1"/>
    <property type="molecule type" value="Genomic_DNA"/>
</dbReference>
<reference evidence="4" key="1">
    <citation type="journal article" date="2019" name="Int. J. Syst. Evol. Microbiol.">
        <title>The Global Catalogue of Microorganisms (GCM) 10K type strain sequencing project: providing services to taxonomists for standard genome sequencing and annotation.</title>
        <authorList>
            <consortium name="The Broad Institute Genomics Platform"/>
            <consortium name="The Broad Institute Genome Sequencing Center for Infectious Disease"/>
            <person name="Wu L."/>
            <person name="Ma J."/>
        </authorList>
    </citation>
    <scope>NUCLEOTIDE SEQUENCE [LARGE SCALE GENOMIC DNA]</scope>
    <source>
        <strain evidence="4">CCUG 58728</strain>
    </source>
</reference>
<keyword evidence="4" id="KW-1185">Reference proteome</keyword>
<feature type="compositionally biased region" description="Basic and acidic residues" evidence="2">
    <location>
        <begin position="92"/>
        <end position="102"/>
    </location>
</feature>